<dbReference type="AlphaFoldDB" id="A0A1X6ZNY7"/>
<keyword evidence="2" id="KW-1185">Reference proteome</keyword>
<dbReference type="EC" id="4.2.1.131" evidence="1"/>
<keyword evidence="1" id="KW-0456">Lyase</keyword>
<dbReference type="EMBL" id="FWFK01000005">
    <property type="protein sequence ID" value="SLN57184.1"/>
    <property type="molecule type" value="Genomic_DNA"/>
</dbReference>
<evidence type="ECO:0000313" key="2">
    <source>
        <dbReference type="Proteomes" id="UP000193570"/>
    </source>
</evidence>
<dbReference type="Proteomes" id="UP000193570">
    <property type="component" value="Unassembled WGS sequence"/>
</dbReference>
<organism evidence="1 2">
    <name type="scientific">Roseivivax jejudonensis</name>
    <dbReference type="NCBI Taxonomy" id="1529041"/>
    <lineage>
        <taxon>Bacteria</taxon>
        <taxon>Pseudomonadati</taxon>
        <taxon>Pseudomonadota</taxon>
        <taxon>Alphaproteobacteria</taxon>
        <taxon>Rhodobacterales</taxon>
        <taxon>Roseobacteraceae</taxon>
        <taxon>Roseivivax</taxon>
    </lineage>
</organism>
<name>A0A1X6ZNY7_9RHOB</name>
<dbReference type="CDD" id="cd21471">
    <property type="entry name" value="CrtC-like"/>
    <property type="match status" value="1"/>
</dbReference>
<protein>
    <submittedName>
        <fullName evidence="1">Acyclic carotenoid 1,2-hydratase</fullName>
        <ecNumber evidence="1">4.2.1.131</ecNumber>
    </submittedName>
</protein>
<reference evidence="1 2" key="1">
    <citation type="submission" date="2017-03" db="EMBL/GenBank/DDBJ databases">
        <authorList>
            <person name="Afonso C.L."/>
            <person name="Miller P.J."/>
            <person name="Scott M.A."/>
            <person name="Spackman E."/>
            <person name="Goraichik I."/>
            <person name="Dimitrov K.M."/>
            <person name="Suarez D.L."/>
            <person name="Swayne D.E."/>
        </authorList>
    </citation>
    <scope>NUCLEOTIDE SEQUENCE [LARGE SCALE GENOMIC DNA]</scope>
    <source>
        <strain evidence="1 2">CECT 8625</strain>
    </source>
</reference>
<gene>
    <name evidence="1" type="primary">crtC</name>
    <name evidence="1" type="ORF">ROJ8625_02857</name>
</gene>
<accession>A0A1X6ZNY7</accession>
<dbReference type="GO" id="GO:0016829">
    <property type="term" value="F:lyase activity"/>
    <property type="evidence" value="ECO:0007669"/>
    <property type="project" value="UniProtKB-KW"/>
</dbReference>
<evidence type="ECO:0000313" key="1">
    <source>
        <dbReference type="EMBL" id="SLN57184.1"/>
    </source>
</evidence>
<proteinExistence type="predicted"/>
<sequence length="242" mass="27187">MTDRGRDALRHSAQRFEVGPSALEWDGTSLTVRIDEIAAPPLPGRVRGTVRLVPAAITDVEMPLTPDGAHVWRPFAPVARIAVDLEAEGWTWDGHGYLDGNFGTRALEADFSHWTWGRFPDGDGTLCFYDADRRDGTHLASAARFAPDGRVETVTPPPLRPMRRTLWQVRRTTRGDAGSTPRQVKPMLEAPFYSRAMVETTLSGHRTVGVHEALDLDRFASPWLKPMIALRVPRRPRWTFRD</sequence>
<dbReference type="SUPFAM" id="SSF159245">
    <property type="entry name" value="AttH-like"/>
    <property type="match status" value="1"/>
</dbReference>